<evidence type="ECO:0000256" key="4">
    <source>
        <dbReference type="ARBA" id="ARBA00023136"/>
    </source>
</evidence>
<reference evidence="8 9" key="1">
    <citation type="submission" date="2024-04" db="EMBL/GenBank/DDBJ databases">
        <authorList>
            <person name="Rising A."/>
            <person name="Reimegard J."/>
            <person name="Sonavane S."/>
            <person name="Akerstrom W."/>
            <person name="Nylinder S."/>
            <person name="Hedman E."/>
            <person name="Kallberg Y."/>
        </authorList>
    </citation>
    <scope>NUCLEOTIDE SEQUENCE [LARGE SCALE GENOMIC DNA]</scope>
</reference>
<feature type="region of interest" description="Disordered" evidence="6">
    <location>
        <begin position="218"/>
        <end position="248"/>
    </location>
</feature>
<organism evidence="8 9">
    <name type="scientific">Larinioides sclopetarius</name>
    <dbReference type="NCBI Taxonomy" id="280406"/>
    <lineage>
        <taxon>Eukaryota</taxon>
        <taxon>Metazoa</taxon>
        <taxon>Ecdysozoa</taxon>
        <taxon>Arthropoda</taxon>
        <taxon>Chelicerata</taxon>
        <taxon>Arachnida</taxon>
        <taxon>Araneae</taxon>
        <taxon>Araneomorphae</taxon>
        <taxon>Entelegynae</taxon>
        <taxon>Araneoidea</taxon>
        <taxon>Araneidae</taxon>
        <taxon>Larinioides</taxon>
    </lineage>
</organism>
<evidence type="ECO:0000313" key="9">
    <source>
        <dbReference type="Proteomes" id="UP001497382"/>
    </source>
</evidence>
<name>A0AAV1YW93_9ARAC</name>
<dbReference type="Pfam" id="PF01062">
    <property type="entry name" value="Bestrophin"/>
    <property type="match status" value="1"/>
</dbReference>
<keyword evidence="4 7" id="KW-0472">Membrane</keyword>
<evidence type="ECO:0000256" key="7">
    <source>
        <dbReference type="SAM" id="Phobius"/>
    </source>
</evidence>
<dbReference type="Proteomes" id="UP001497382">
    <property type="component" value="Unassembled WGS sequence"/>
</dbReference>
<evidence type="ECO:0008006" key="10">
    <source>
        <dbReference type="Google" id="ProtNLM"/>
    </source>
</evidence>
<proteinExistence type="inferred from homology"/>
<evidence type="ECO:0000256" key="3">
    <source>
        <dbReference type="ARBA" id="ARBA00022989"/>
    </source>
</evidence>
<comment type="similarity">
    <text evidence="5">Belongs to the anion channel-forming bestrophin (TC 1.A.46) family. Calcium-sensitive chloride channel subfamily.</text>
</comment>
<evidence type="ECO:0000256" key="6">
    <source>
        <dbReference type="SAM" id="MobiDB-lite"/>
    </source>
</evidence>
<evidence type="ECO:0000313" key="8">
    <source>
        <dbReference type="EMBL" id="CAL1262178.1"/>
    </source>
</evidence>
<feature type="transmembrane region" description="Helical" evidence="7">
    <location>
        <begin position="542"/>
        <end position="559"/>
    </location>
</feature>
<feature type="transmembrane region" description="Helical" evidence="7">
    <location>
        <begin position="500"/>
        <end position="521"/>
    </location>
</feature>
<feature type="transmembrane region" description="Helical" evidence="7">
    <location>
        <begin position="399"/>
        <end position="418"/>
    </location>
</feature>
<feature type="region of interest" description="Disordered" evidence="6">
    <location>
        <begin position="728"/>
        <end position="758"/>
    </location>
</feature>
<feature type="compositionally biased region" description="Polar residues" evidence="6">
    <location>
        <begin position="1155"/>
        <end position="1165"/>
    </location>
</feature>
<comment type="caution">
    <text evidence="8">The sequence shown here is derived from an EMBL/GenBank/DDBJ whole genome shotgun (WGS) entry which is preliminary data.</text>
</comment>
<feature type="compositionally biased region" description="Low complexity" evidence="6">
    <location>
        <begin position="1141"/>
        <end position="1152"/>
    </location>
</feature>
<sequence>MHFLEKFKRVDLVSFAEEFGIEITSQDRVSDICAKIKADPDYDEEFAEIRLNFLVADRVEKCAREFELQQLRITYAVKNAILNSTRSDGNRNRRKNEPINSEFGRNATKAAIIDAHLENKSYLLGNCSHELIGDARRTPTVHAAVTETESFEERPEKSENTPRNEEPLVLVEGTLPEKELPWADKESDPSLKISSREMGEIQKTCIAIRETVVQIERGNKPTGEPLSLGSPRKTVPFDTQGKGDAPSSRLELKEKRDLMLVNKEIGGSEQLNLKNRLESNVRKIEVQLSGHQYNVGEAEELKNIRQNSNEKIKSQIEAPIEDLSDKLPCVSYFEKVSLYCKTYGDLIPVSFILGFYVSIVVKRWWDSFNCIPWPDTLAFFVSAYVHGQDERGRLMRRTIMRYANLAFVITLTCISPCVKKRFPTMDHLVDAGILLPNEKKIMEQLKTSHSTYWMPLVWASSIAIRARKEGRVRDDFALNTLVEAIANYRMLCGGLFNYDWISIPLVYTQVVTLVVYTFFLATLMGRQYLDPTQGHPGYDVDLYIPIFNFLQFFFYMGWLKVAETLVNPFGEDDDDFEVNWVIDRDIQVSYLIVDEMHQEHPELIKDQYWDEVMPDLPYTAAAMPFYSEPPMGSAANLVIPPHEAEFVPLETLEENEDELDGVKVINGIPCETSSNNRSRLNSHLSGSAYSGISKLGRSFHPMSYERKGILNLMQDFLSRESSVRKKKLWKAPSKDSTVDQTGSCETSGPPTPDEFKDRSGLFNDDIFHLSDLSLADSRGNLGSTGTGSGMHSPGYYSNMPVEDIFWQKRSKPSRYLQRSASKVSTPQSEAPHDSTLRLPTVMRKKSTNSLKQFFRSGKYRGSQKSLIGSVQGRSRSKLTLKGENSKDTDSITASKYALNDDDKNSLSDEDITVREAYPNPDDMSKSTTNIDDEVSPGMSAPISFSRPRNSLPQELEYSPDKSSLGKLAKESSTSTLVPTEGSLESTPPTENPSSPVEKPNIVQNPEHDETFKSIENIDLNVDNSSLNGNIKSNPSLSKPTYVSIPQKNVFTKFRPKRAASLHINEYHKDVDSPGMSGLQKFFDRHRSHKFLRTMSQPVSPTGSEAPVLKHKGSSSRGLFSRRPSNDKPNKSSSTLQLGNDSEVSQSQSLVEQKNLKNLASKSADV</sequence>
<feature type="compositionally biased region" description="Polar residues" evidence="6">
    <location>
        <begin position="864"/>
        <end position="873"/>
    </location>
</feature>
<dbReference type="PANTHER" id="PTHR10736">
    <property type="entry name" value="BESTROPHIN"/>
    <property type="match status" value="1"/>
</dbReference>
<dbReference type="GO" id="GO:0016020">
    <property type="term" value="C:membrane"/>
    <property type="evidence" value="ECO:0007669"/>
    <property type="project" value="UniProtKB-SubCell"/>
</dbReference>
<feature type="compositionally biased region" description="Polar residues" evidence="6">
    <location>
        <begin position="738"/>
        <end position="748"/>
    </location>
</feature>
<evidence type="ECO:0000256" key="1">
    <source>
        <dbReference type="ARBA" id="ARBA00004370"/>
    </source>
</evidence>
<feature type="region of interest" description="Disordered" evidence="6">
    <location>
        <begin position="816"/>
        <end position="842"/>
    </location>
</feature>
<evidence type="ECO:0000256" key="5">
    <source>
        <dbReference type="ARBA" id="ARBA00034769"/>
    </source>
</evidence>
<keyword evidence="2 7" id="KW-0812">Transmembrane</keyword>
<feature type="compositionally biased region" description="Polar residues" evidence="6">
    <location>
        <begin position="1093"/>
        <end position="1102"/>
    </location>
</feature>
<dbReference type="PANTHER" id="PTHR10736:SF65">
    <property type="entry name" value="BESTROPHIN 1, ISOFORM C-RELATED"/>
    <property type="match status" value="1"/>
</dbReference>
<feature type="region of interest" description="Disordered" evidence="6">
    <location>
        <begin position="1092"/>
        <end position="1165"/>
    </location>
</feature>
<feature type="compositionally biased region" description="Polar residues" evidence="6">
    <location>
        <begin position="1130"/>
        <end position="1139"/>
    </location>
</feature>
<protein>
    <recommendedName>
        <fullName evidence="10">Bestrophin homolog</fullName>
    </recommendedName>
</protein>
<keyword evidence="3 7" id="KW-1133">Transmembrane helix</keyword>
<evidence type="ECO:0000256" key="2">
    <source>
        <dbReference type="ARBA" id="ARBA00022692"/>
    </source>
</evidence>
<accession>A0AAV1YW93</accession>
<dbReference type="AlphaFoldDB" id="A0AAV1YW93"/>
<feature type="transmembrane region" description="Helical" evidence="7">
    <location>
        <begin position="346"/>
        <end position="365"/>
    </location>
</feature>
<dbReference type="EMBL" id="CAXIEN010000004">
    <property type="protein sequence ID" value="CAL1262178.1"/>
    <property type="molecule type" value="Genomic_DNA"/>
</dbReference>
<feature type="region of interest" description="Disordered" evidence="6">
    <location>
        <begin position="864"/>
        <end position="1003"/>
    </location>
</feature>
<feature type="compositionally biased region" description="Polar residues" evidence="6">
    <location>
        <begin position="816"/>
        <end position="828"/>
    </location>
</feature>
<dbReference type="InterPro" id="IPR021134">
    <property type="entry name" value="Bestrophin-like"/>
</dbReference>
<dbReference type="InterPro" id="IPR000615">
    <property type="entry name" value="Bestrophin"/>
</dbReference>
<feature type="compositionally biased region" description="Low complexity" evidence="6">
    <location>
        <begin position="982"/>
        <end position="995"/>
    </location>
</feature>
<dbReference type="GO" id="GO:0005254">
    <property type="term" value="F:chloride channel activity"/>
    <property type="evidence" value="ECO:0007669"/>
    <property type="project" value="InterPro"/>
</dbReference>
<keyword evidence="9" id="KW-1185">Reference proteome</keyword>
<comment type="subcellular location">
    <subcellularLocation>
        <location evidence="1">Membrane</location>
    </subcellularLocation>
</comment>
<gene>
    <name evidence="8" type="ORF">LARSCL_LOCUS838</name>
</gene>